<comment type="caution">
    <text evidence="9">The sequence shown here is derived from an EMBL/GenBank/DDBJ whole genome shotgun (WGS) entry which is preliminary data.</text>
</comment>
<evidence type="ECO:0000256" key="5">
    <source>
        <dbReference type="ARBA" id="ARBA00023136"/>
    </source>
</evidence>
<dbReference type="HAMAP" id="MF_00631">
    <property type="entry name" value="CrgA"/>
    <property type="match status" value="1"/>
</dbReference>
<gene>
    <name evidence="7 9" type="primary">crgA</name>
    <name evidence="9" type="ORF">GCM10010151_42760</name>
</gene>
<dbReference type="GO" id="GO:0051301">
    <property type="term" value="P:cell division"/>
    <property type="evidence" value="ECO:0007669"/>
    <property type="project" value="UniProtKB-KW"/>
</dbReference>
<keyword evidence="2 7" id="KW-0132">Cell division</keyword>
<dbReference type="Proteomes" id="UP001501822">
    <property type="component" value="Unassembled WGS sequence"/>
</dbReference>
<comment type="subcellular location">
    <subcellularLocation>
        <location evidence="7">Cell membrane</location>
        <topology evidence="7">Multi-pass membrane protein</topology>
    </subcellularLocation>
</comment>
<evidence type="ECO:0000256" key="4">
    <source>
        <dbReference type="ARBA" id="ARBA00022989"/>
    </source>
</evidence>
<evidence type="ECO:0000256" key="3">
    <source>
        <dbReference type="ARBA" id="ARBA00022692"/>
    </source>
</evidence>
<evidence type="ECO:0000256" key="8">
    <source>
        <dbReference type="SAM" id="MobiDB-lite"/>
    </source>
</evidence>
<evidence type="ECO:0000256" key="6">
    <source>
        <dbReference type="ARBA" id="ARBA00023306"/>
    </source>
</evidence>
<reference evidence="9 10" key="1">
    <citation type="journal article" date="2019" name="Int. J. Syst. Evol. Microbiol.">
        <title>The Global Catalogue of Microorganisms (GCM) 10K type strain sequencing project: providing services to taxonomists for standard genome sequencing and annotation.</title>
        <authorList>
            <consortium name="The Broad Institute Genomics Platform"/>
            <consortium name="The Broad Institute Genome Sequencing Center for Infectious Disease"/>
            <person name="Wu L."/>
            <person name="Ma J."/>
        </authorList>
    </citation>
    <scope>NUCLEOTIDE SEQUENCE [LARGE SCALE GENOMIC DNA]</scope>
    <source>
        <strain evidence="9 10">JCM 3146</strain>
    </source>
</reference>
<feature type="compositionally biased region" description="Basic residues" evidence="8">
    <location>
        <begin position="1"/>
        <end position="10"/>
    </location>
</feature>
<keyword evidence="3 7" id="KW-0812">Transmembrane</keyword>
<keyword evidence="6 7" id="KW-0131">Cell cycle</keyword>
<dbReference type="RefSeq" id="WP_252801474.1">
    <property type="nucleotide sequence ID" value="NZ_BAAABM010000037.1"/>
</dbReference>
<protein>
    <recommendedName>
        <fullName evidence="7">Cell division protein CrgA</fullName>
    </recommendedName>
</protein>
<feature type="transmembrane region" description="Helical" evidence="7">
    <location>
        <begin position="62"/>
        <end position="80"/>
    </location>
</feature>
<keyword evidence="4 7" id="KW-1133">Transmembrane helix</keyword>
<accession>A0ABN0WWE5</accession>
<keyword evidence="10" id="KW-1185">Reference proteome</keyword>
<evidence type="ECO:0000256" key="2">
    <source>
        <dbReference type="ARBA" id="ARBA00022618"/>
    </source>
</evidence>
<dbReference type="InterPro" id="IPR009619">
    <property type="entry name" value="CrgA"/>
</dbReference>
<evidence type="ECO:0000256" key="7">
    <source>
        <dbReference type="HAMAP-Rule" id="MF_00631"/>
    </source>
</evidence>
<name>A0ABN0WWE5_9ACTN</name>
<dbReference type="Pfam" id="PF06781">
    <property type="entry name" value="CrgA"/>
    <property type="match status" value="1"/>
</dbReference>
<sequence>MPKSKVRKKAVYTPPQRSQKVSVSPRWLVPTMVGCWLLGLAWIAVYYITASVGASVPLITSLSNWNLLIGFGVIVIGVVLSTRWR</sequence>
<evidence type="ECO:0000313" key="9">
    <source>
        <dbReference type="EMBL" id="GAA0348505.1"/>
    </source>
</evidence>
<dbReference type="EMBL" id="BAAABM010000037">
    <property type="protein sequence ID" value="GAA0348505.1"/>
    <property type="molecule type" value="Genomic_DNA"/>
</dbReference>
<keyword evidence="1 7" id="KW-1003">Cell membrane</keyword>
<keyword evidence="5 7" id="KW-0472">Membrane</keyword>
<organism evidence="9 10">
    <name type="scientific">Actinoallomurus spadix</name>
    <dbReference type="NCBI Taxonomy" id="79912"/>
    <lineage>
        <taxon>Bacteria</taxon>
        <taxon>Bacillati</taxon>
        <taxon>Actinomycetota</taxon>
        <taxon>Actinomycetes</taxon>
        <taxon>Streptosporangiales</taxon>
        <taxon>Thermomonosporaceae</taxon>
        <taxon>Actinoallomurus</taxon>
    </lineage>
</organism>
<comment type="similarity">
    <text evidence="7">Belongs to the CrgA family.</text>
</comment>
<evidence type="ECO:0000313" key="10">
    <source>
        <dbReference type="Proteomes" id="UP001501822"/>
    </source>
</evidence>
<feature type="transmembrane region" description="Helical" evidence="7">
    <location>
        <begin position="27"/>
        <end position="50"/>
    </location>
</feature>
<evidence type="ECO:0000256" key="1">
    <source>
        <dbReference type="ARBA" id="ARBA00022475"/>
    </source>
</evidence>
<proteinExistence type="inferred from homology"/>
<comment type="function">
    <text evidence="7">Involved in cell division.</text>
</comment>
<feature type="region of interest" description="Disordered" evidence="8">
    <location>
        <begin position="1"/>
        <end position="20"/>
    </location>
</feature>